<dbReference type="PANTHER" id="PTHR42935:SF1">
    <property type="entry name" value="SLR0930 PROTEIN"/>
    <property type="match status" value="1"/>
</dbReference>
<dbReference type="CDD" id="cd00009">
    <property type="entry name" value="AAA"/>
    <property type="match status" value="1"/>
</dbReference>
<dbReference type="SUPFAM" id="SSF52540">
    <property type="entry name" value="P-loop containing nucleoside triphosphate hydrolases"/>
    <property type="match status" value="1"/>
</dbReference>
<dbReference type="GO" id="GO:0005524">
    <property type="term" value="F:ATP binding"/>
    <property type="evidence" value="ECO:0007669"/>
    <property type="project" value="UniProtKB-KW"/>
</dbReference>
<dbReference type="AlphaFoldDB" id="A0A935Q2G4"/>
<protein>
    <submittedName>
        <fullName evidence="3">ATP-binding protein</fullName>
    </submittedName>
</protein>
<gene>
    <name evidence="3" type="ORF">IPJ27_17150</name>
</gene>
<dbReference type="InterPro" id="IPR003593">
    <property type="entry name" value="AAA+_ATPase"/>
</dbReference>
<feature type="domain" description="AAA+ ATPase" evidence="2">
    <location>
        <begin position="88"/>
        <end position="215"/>
    </location>
</feature>
<evidence type="ECO:0000313" key="3">
    <source>
        <dbReference type="EMBL" id="MBK7676336.1"/>
    </source>
</evidence>
<organism evidence="3 4">
    <name type="scientific">Candidatus Accumulibacter proximus</name>
    <dbReference type="NCBI Taxonomy" id="2954385"/>
    <lineage>
        <taxon>Bacteria</taxon>
        <taxon>Pseudomonadati</taxon>
        <taxon>Pseudomonadota</taxon>
        <taxon>Betaproteobacteria</taxon>
        <taxon>Candidatus Accumulibacter</taxon>
    </lineage>
</organism>
<dbReference type="SMART" id="SM00382">
    <property type="entry name" value="AAA"/>
    <property type="match status" value="1"/>
</dbReference>
<dbReference type="Gene3D" id="3.40.50.300">
    <property type="entry name" value="P-loop containing nucleotide triphosphate hydrolases"/>
    <property type="match status" value="1"/>
</dbReference>
<sequence length="320" mass="35978">MTDPFRQLATFLVRIEQFLDRVEPLLPPVSPAPDWAAASAFRWRTRHGRGYLQPITRLPGIRLGDLQDIDQQKARIDANTHQFVAGQPANNVLLTGARGSGKSSLIKAVLNEYAPRGLRVIEVEKGDLTDLPDIVELIDGRPERFIVFCDDLSFDAGDARYKALKVVLDGSIAAPPDNVLIYATSNRRHLMPEYFAENLESKRVGEEIHPGEAIEEKISLSERFGLWISFYPFDQDAYLHIVAHWLRSFGCGQDEIVRAEREALNWALERGSRSGRVAWQFARDWAGRHHALPGRPARQRTTAVRPALPAAARKRSASTK</sequence>
<evidence type="ECO:0000259" key="2">
    <source>
        <dbReference type="SMART" id="SM00382"/>
    </source>
</evidence>
<accession>A0A935Q2G4</accession>
<reference evidence="3 4" key="1">
    <citation type="submission" date="2020-10" db="EMBL/GenBank/DDBJ databases">
        <title>Connecting structure to function with the recovery of over 1000 high-quality activated sludge metagenome-assembled genomes encoding full-length rRNA genes using long-read sequencing.</title>
        <authorList>
            <person name="Singleton C.M."/>
            <person name="Petriglieri F."/>
            <person name="Kristensen J.M."/>
            <person name="Kirkegaard R.H."/>
            <person name="Michaelsen T.Y."/>
            <person name="Andersen M.H."/>
            <person name="Karst S.M."/>
            <person name="Dueholm M.S."/>
            <person name="Nielsen P.H."/>
            <person name="Albertsen M."/>
        </authorList>
    </citation>
    <scope>NUCLEOTIDE SEQUENCE [LARGE SCALE GENOMIC DNA]</scope>
    <source>
        <strain evidence="3">EsbW_18-Q3-R4-48_BATAC.285</strain>
    </source>
</reference>
<keyword evidence="3" id="KW-0547">Nucleotide-binding</keyword>
<dbReference type="PANTHER" id="PTHR42935">
    <property type="entry name" value="SLR0930 PROTEIN"/>
    <property type="match status" value="1"/>
</dbReference>
<comment type="caution">
    <text evidence="3">The sequence shown here is derived from an EMBL/GenBank/DDBJ whole genome shotgun (WGS) entry which is preliminary data.</text>
</comment>
<dbReference type="EMBL" id="JADJMH010000018">
    <property type="protein sequence ID" value="MBK7676336.1"/>
    <property type="molecule type" value="Genomic_DNA"/>
</dbReference>
<evidence type="ECO:0000313" key="4">
    <source>
        <dbReference type="Proteomes" id="UP000697998"/>
    </source>
</evidence>
<proteinExistence type="predicted"/>
<dbReference type="InterPro" id="IPR008533">
    <property type="entry name" value="DUF815"/>
</dbReference>
<dbReference type="Pfam" id="PF05673">
    <property type="entry name" value="DUF815"/>
    <property type="match status" value="1"/>
</dbReference>
<name>A0A935Q2G4_9PROT</name>
<dbReference type="Proteomes" id="UP000697998">
    <property type="component" value="Unassembled WGS sequence"/>
</dbReference>
<feature type="region of interest" description="Disordered" evidence="1">
    <location>
        <begin position="291"/>
        <end position="320"/>
    </location>
</feature>
<evidence type="ECO:0000256" key="1">
    <source>
        <dbReference type="SAM" id="MobiDB-lite"/>
    </source>
</evidence>
<dbReference type="InterPro" id="IPR027417">
    <property type="entry name" value="P-loop_NTPase"/>
</dbReference>
<keyword evidence="3" id="KW-0067">ATP-binding</keyword>